<comment type="caution">
    <text evidence="9">The sequence shown here is derived from an EMBL/GenBank/DDBJ whole genome shotgun (WGS) entry which is preliminary data.</text>
</comment>
<dbReference type="InterPro" id="IPR000170">
    <property type="entry name" value="High_potential_FeS_prot"/>
</dbReference>
<dbReference type="AlphaFoldDB" id="A0ABD5VEX2"/>
<keyword evidence="4" id="KW-0249">Electron transport</keyword>
<evidence type="ECO:0000256" key="7">
    <source>
        <dbReference type="SAM" id="MobiDB-lite"/>
    </source>
</evidence>
<reference evidence="9 10" key="1">
    <citation type="journal article" date="2019" name="Int. J. Syst. Evol. Microbiol.">
        <title>The Global Catalogue of Microorganisms (GCM) 10K type strain sequencing project: providing services to taxonomists for standard genome sequencing and annotation.</title>
        <authorList>
            <consortium name="The Broad Institute Genomics Platform"/>
            <consortium name="The Broad Institute Genome Sequencing Center for Infectious Disease"/>
            <person name="Wu L."/>
            <person name="Ma J."/>
        </authorList>
    </citation>
    <scope>NUCLEOTIDE SEQUENCE [LARGE SCALE GENOMIC DNA]</scope>
    <source>
        <strain evidence="9 10">GX26</strain>
    </source>
</reference>
<organism evidence="9 10">
    <name type="scientific">Halorubellus litoreus</name>
    <dbReference type="NCBI Taxonomy" id="755308"/>
    <lineage>
        <taxon>Archaea</taxon>
        <taxon>Methanobacteriati</taxon>
        <taxon>Methanobacteriota</taxon>
        <taxon>Stenosarchaea group</taxon>
        <taxon>Halobacteria</taxon>
        <taxon>Halobacteriales</taxon>
        <taxon>Halorubellaceae</taxon>
        <taxon>Halorubellus</taxon>
    </lineage>
</organism>
<evidence type="ECO:0000256" key="3">
    <source>
        <dbReference type="ARBA" id="ARBA00022723"/>
    </source>
</evidence>
<dbReference type="GO" id="GO:0051539">
    <property type="term" value="F:4 iron, 4 sulfur cluster binding"/>
    <property type="evidence" value="ECO:0007669"/>
    <property type="project" value="UniProtKB-KW"/>
</dbReference>
<feature type="compositionally biased region" description="Acidic residues" evidence="7">
    <location>
        <begin position="52"/>
        <end position="83"/>
    </location>
</feature>
<feature type="compositionally biased region" description="Low complexity" evidence="7">
    <location>
        <begin position="39"/>
        <end position="51"/>
    </location>
</feature>
<dbReference type="Pfam" id="PF01355">
    <property type="entry name" value="HIPIP"/>
    <property type="match status" value="1"/>
</dbReference>
<feature type="region of interest" description="Disordered" evidence="7">
    <location>
        <begin position="39"/>
        <end position="114"/>
    </location>
</feature>
<dbReference type="InterPro" id="IPR036369">
    <property type="entry name" value="HIPIP_sf"/>
</dbReference>
<evidence type="ECO:0000256" key="2">
    <source>
        <dbReference type="ARBA" id="ARBA00022485"/>
    </source>
</evidence>
<accession>A0ABD5VEX2</accession>
<name>A0ABD5VEX2_9EURY</name>
<evidence type="ECO:0000313" key="10">
    <source>
        <dbReference type="Proteomes" id="UP001596395"/>
    </source>
</evidence>
<keyword evidence="2" id="KW-0004">4Fe-4S</keyword>
<evidence type="ECO:0000256" key="5">
    <source>
        <dbReference type="ARBA" id="ARBA00023004"/>
    </source>
</evidence>
<dbReference type="PROSITE" id="PS51373">
    <property type="entry name" value="HIPIP"/>
    <property type="match status" value="2"/>
</dbReference>
<sequence>MTENFSRESGGDGYDRSDVFDLLARRRYLAAAAGTTAGLASLSGCLSGTGDTDTEAETDEPPDEDDDEDGDDDRPEGVSEEEFERGPVPEAYQTATSLGGETRDPDDLQPKGNVKFSEYDDALEQPTHKPGRCCANCADYIPDKNGDRFGACAEVEGYVDGADWCSLYESLPEPSVPEGMNEGDLATAEVPEAYRTATSQGDETRNPEQLSAQADVSLTESVEALADGDAEPGQSCGNCAEFIPDQNGDGWGACAAVKGFVATEDWCVIWEHVSEG</sequence>
<keyword evidence="3" id="KW-0479">Metal-binding</keyword>
<dbReference type="EMBL" id="JBHSXN010000001">
    <property type="protein sequence ID" value="MFC6952617.1"/>
    <property type="molecule type" value="Genomic_DNA"/>
</dbReference>
<evidence type="ECO:0000313" key="9">
    <source>
        <dbReference type="EMBL" id="MFC6952617.1"/>
    </source>
</evidence>
<gene>
    <name evidence="9" type="ORF">ACFQGB_07045</name>
</gene>
<feature type="domain" description="High potential iron-sulfur proteins family profile" evidence="8">
    <location>
        <begin position="97"/>
        <end position="173"/>
    </location>
</feature>
<proteinExistence type="predicted"/>
<dbReference type="SUPFAM" id="SSF57652">
    <property type="entry name" value="HIPIP (high potential iron protein)"/>
    <property type="match status" value="2"/>
</dbReference>
<keyword evidence="5" id="KW-0408">Iron</keyword>
<keyword evidence="10" id="KW-1185">Reference proteome</keyword>
<feature type="domain" description="High potential iron-sulfur proteins family profile" evidence="8">
    <location>
        <begin position="199"/>
        <end position="275"/>
    </location>
</feature>
<evidence type="ECO:0000259" key="8">
    <source>
        <dbReference type="PROSITE" id="PS51373"/>
    </source>
</evidence>
<evidence type="ECO:0000256" key="1">
    <source>
        <dbReference type="ARBA" id="ARBA00022448"/>
    </source>
</evidence>
<dbReference type="Proteomes" id="UP001596395">
    <property type="component" value="Unassembled WGS sequence"/>
</dbReference>
<keyword evidence="6" id="KW-0411">Iron-sulfur</keyword>
<keyword evidence="1" id="KW-0813">Transport</keyword>
<dbReference type="RefSeq" id="WP_336349581.1">
    <property type="nucleotide sequence ID" value="NZ_JAZAQL010000001.1"/>
</dbReference>
<evidence type="ECO:0000256" key="4">
    <source>
        <dbReference type="ARBA" id="ARBA00022982"/>
    </source>
</evidence>
<dbReference type="GO" id="GO:0046872">
    <property type="term" value="F:metal ion binding"/>
    <property type="evidence" value="ECO:0007669"/>
    <property type="project" value="UniProtKB-KW"/>
</dbReference>
<protein>
    <submittedName>
        <fullName evidence="9">High-potential iron-sulfur protein</fullName>
    </submittedName>
</protein>
<dbReference type="Gene3D" id="4.10.490.10">
    <property type="entry name" value="High potential iron-sulphur protein"/>
    <property type="match status" value="2"/>
</dbReference>
<evidence type="ECO:0000256" key="6">
    <source>
        <dbReference type="ARBA" id="ARBA00023014"/>
    </source>
</evidence>